<reference evidence="2 3" key="1">
    <citation type="submission" date="2016-10" db="EMBL/GenBank/DDBJ databases">
        <authorList>
            <person name="Varghese N."/>
            <person name="Submissions S."/>
        </authorList>
    </citation>
    <scope>NUCLEOTIDE SEQUENCE [LARGE SCALE GENOMIC DNA]</scope>
    <source>
        <strain evidence="2 3">CGMCC 1.6501</strain>
    </source>
</reference>
<proteinExistence type="predicted"/>
<sequence length="376" mass="44403">MKTAGDIIIDLIERFDVHDPGSRRAHGAGSHHKGQVALNEMGKAIFGDVEHALVRLSNASTSGRVPNWLVNIKGCSVRFNHALRPIDIIGVNFPYFPFDSSSESIGLFYKIHLFLKYRNVLRFVDIFKTGDLYRHLGKIVRWFPKKTNMNHNYYSTHSYGNEYFKFRMDYKTKTGLINLYAEKDKSHTDYRPESEIYLGYILIDQHPASKEIKYMDAMNAPFGYYPNGEMPLLRHYMYKRSFLGRMQEIQLTQKDVGMLEQVWAEEKYFILSKSQKIYDEIRELFKEGTEMSVSQFRQLLDEAYRKKYDEKHIRNYFQHVWGYFKNKADEDEKKQYEELMLALDIEKINDFVAFLALKYREPYLLNSTVAKTHGRT</sequence>
<gene>
    <name evidence="2" type="ORF">SAMN05216235_2439</name>
</gene>
<comment type="caution">
    <text evidence="2">The sequence shown here is derived from an EMBL/GenBank/DDBJ whole genome shotgun (WGS) entry which is preliminary data.</text>
</comment>
<dbReference type="Pfam" id="PF08349">
    <property type="entry name" value="DUF1722"/>
    <property type="match status" value="1"/>
</dbReference>
<dbReference type="RefSeq" id="WP_052749891.1">
    <property type="nucleotide sequence ID" value="NZ_CP011366.1"/>
</dbReference>
<dbReference type="AlphaFoldDB" id="A0AA94HHK2"/>
<name>A0AA94HHK2_9STAP</name>
<evidence type="ECO:0000313" key="2">
    <source>
        <dbReference type="EMBL" id="SFK90509.1"/>
    </source>
</evidence>
<dbReference type="Gene3D" id="2.40.180.10">
    <property type="entry name" value="Catalase core domain"/>
    <property type="match status" value="1"/>
</dbReference>
<evidence type="ECO:0000313" key="3">
    <source>
        <dbReference type="Proteomes" id="UP000183090"/>
    </source>
</evidence>
<dbReference type="InterPro" id="IPR020835">
    <property type="entry name" value="Catalase_sf"/>
</dbReference>
<dbReference type="Proteomes" id="UP000183090">
    <property type="component" value="Unassembled WGS sequence"/>
</dbReference>
<evidence type="ECO:0000259" key="1">
    <source>
        <dbReference type="Pfam" id="PF08349"/>
    </source>
</evidence>
<dbReference type="SUPFAM" id="SSF56634">
    <property type="entry name" value="Heme-dependent catalase-like"/>
    <property type="match status" value="1"/>
</dbReference>
<organism evidence="2 3">
    <name type="scientific">Salinicoccus halodurans</name>
    <dbReference type="NCBI Taxonomy" id="407035"/>
    <lineage>
        <taxon>Bacteria</taxon>
        <taxon>Bacillati</taxon>
        <taxon>Bacillota</taxon>
        <taxon>Bacilli</taxon>
        <taxon>Bacillales</taxon>
        <taxon>Staphylococcaceae</taxon>
        <taxon>Salinicoccus</taxon>
    </lineage>
</organism>
<feature type="domain" description="DUF1722" evidence="1">
    <location>
        <begin position="267"/>
        <end position="369"/>
    </location>
</feature>
<accession>A0AA94HHK2</accession>
<dbReference type="InterPro" id="IPR013560">
    <property type="entry name" value="DUF1722"/>
</dbReference>
<protein>
    <recommendedName>
        <fullName evidence="1">DUF1722 domain-containing protein</fullName>
    </recommendedName>
</protein>
<dbReference type="EMBL" id="FOTB01000005">
    <property type="protein sequence ID" value="SFK90509.1"/>
    <property type="molecule type" value="Genomic_DNA"/>
</dbReference>
<dbReference type="GO" id="GO:0020037">
    <property type="term" value="F:heme binding"/>
    <property type="evidence" value="ECO:0007669"/>
    <property type="project" value="InterPro"/>
</dbReference>